<sequence>MMAWLRLALGNLRANRRRTGITLLSLIVGVAGLVFLWAFIDGINAQMINNMTGYVTGDLKVHARGFHNEREMNIALPEQWNLPPVVADTEGVAAAAPRLTGHALVSLADKSRAMQVTGVDPAGEKTVTRLDHSLVAGRYLQTGNEILLGAGAAGALEAEVGDELALVVQAADGSIGADRYTVIGLFETGVKRIDGQVAQIPLESAQELYALWGRVTEVAARVDDPDQLPLVIDRLQEQLQARQVEVLGWPKLMPSLVQMMDFHNAVAYIVIFVVFVVVAAGIANTILMSVIERGREFGVMMAVGTSGSRMVQLVLLETSLMALVGYALGLVLGLVVTAYFASSGLDFTAYIKAMDTMPGLSGIVYPTTSPDRWAIIGLVVIVVALLAAVVPAWIASRHTPLEAMDAHRSATNRLRRIHTEVTSDRRFLIFAQMALRSLFRNPRRSLITASATAFGLAAYLFLYGFADGFFEQMVRNSTQQLSGHVQVMAKGHDVDLAPNLRIDDVSERLKTLADEPEVQAAAPRILLKGMVANPKTSQPVELVGVAPEQERQVTELARYMVEGRYVQDDGKGIVIGRKLADELDARLNDKLVVTVQQASGDLASGAYPIDGIYRTGSDLFDSEYVFVNIAQARQLVGFAPNQASRIALRLQDRTQSTPLAERLNRELADTQLVAQDWETLLPVVVQMIEMTQIDFYLILSVVFVVVAIGVMNTMVMSVMERTRELGVMLALGTRGSQLVLTILFEALFLALLGMVAGAVLGGLIVAWLNRSGIDLSAIAGSFETIPGITDKVYPVLILDHVWLPSVLLFACSVLVALYPAKRAARLDPVEAIRHG</sequence>
<feature type="transmembrane region" description="Helical" evidence="7">
    <location>
        <begin position="801"/>
        <end position="820"/>
    </location>
</feature>
<name>A0A5M3PY89_9GAMM</name>
<comment type="caution">
    <text evidence="10">The sequence shown here is derived from an EMBL/GenBank/DDBJ whole genome shotgun (WGS) entry which is preliminary data.</text>
</comment>
<evidence type="ECO:0000256" key="3">
    <source>
        <dbReference type="ARBA" id="ARBA00022475"/>
    </source>
</evidence>
<dbReference type="InterPro" id="IPR025857">
    <property type="entry name" value="MacB_PCD"/>
</dbReference>
<dbReference type="GO" id="GO:0098797">
    <property type="term" value="C:plasma membrane protein complex"/>
    <property type="evidence" value="ECO:0007669"/>
    <property type="project" value="TreeGrafter"/>
</dbReference>
<accession>A0A5M3PY89</accession>
<keyword evidence="5 7" id="KW-1133">Transmembrane helix</keyword>
<comment type="subcellular location">
    <subcellularLocation>
        <location evidence="1">Cell membrane</location>
        <topology evidence="1">Multi-pass membrane protein</topology>
    </subcellularLocation>
</comment>
<dbReference type="Proteomes" id="UP000387223">
    <property type="component" value="Unassembled WGS sequence"/>
</dbReference>
<proteinExistence type="inferred from homology"/>
<gene>
    <name evidence="10" type="ORF">MSSD14B_15460</name>
</gene>
<keyword evidence="4 7" id="KW-0812">Transmembrane</keyword>
<protein>
    <recommendedName>
        <fullName evidence="12">ABC transporter permease</fullName>
    </recommendedName>
</protein>
<evidence type="ECO:0000259" key="8">
    <source>
        <dbReference type="Pfam" id="PF02687"/>
    </source>
</evidence>
<dbReference type="Pfam" id="PF02687">
    <property type="entry name" value="FtsX"/>
    <property type="match status" value="2"/>
</dbReference>
<evidence type="ECO:0000256" key="4">
    <source>
        <dbReference type="ARBA" id="ARBA00022692"/>
    </source>
</evidence>
<feature type="domain" description="ABC3 transporter permease C-terminal" evidence="8">
    <location>
        <begin position="697"/>
        <end position="828"/>
    </location>
</feature>
<evidence type="ECO:0000256" key="5">
    <source>
        <dbReference type="ARBA" id="ARBA00022989"/>
    </source>
</evidence>
<dbReference type="Pfam" id="PF12704">
    <property type="entry name" value="MacB_PCD"/>
    <property type="match status" value="2"/>
</dbReference>
<evidence type="ECO:0000259" key="9">
    <source>
        <dbReference type="Pfam" id="PF12704"/>
    </source>
</evidence>
<keyword evidence="6 7" id="KW-0472">Membrane</keyword>
<feature type="transmembrane region" description="Helical" evidence="7">
    <location>
        <begin position="21"/>
        <end position="40"/>
    </location>
</feature>
<dbReference type="EMBL" id="BGZI01000007">
    <property type="protein sequence ID" value="GBO87878.1"/>
    <property type="molecule type" value="Genomic_DNA"/>
</dbReference>
<dbReference type="AlphaFoldDB" id="A0A5M3PY89"/>
<feature type="transmembrane region" description="Helical" evidence="7">
    <location>
        <begin position="738"/>
        <end position="768"/>
    </location>
</feature>
<evidence type="ECO:0000256" key="2">
    <source>
        <dbReference type="ARBA" id="ARBA00005236"/>
    </source>
</evidence>
<feature type="transmembrane region" description="Helical" evidence="7">
    <location>
        <begin position="265"/>
        <end position="291"/>
    </location>
</feature>
<feature type="domain" description="ABC3 transporter permease C-terminal" evidence="8">
    <location>
        <begin position="269"/>
        <end position="400"/>
    </location>
</feature>
<keyword evidence="3" id="KW-1003">Cell membrane</keyword>
<feature type="domain" description="MacB-like periplasmic core" evidence="9">
    <location>
        <begin position="19"/>
        <end position="237"/>
    </location>
</feature>
<evidence type="ECO:0000256" key="7">
    <source>
        <dbReference type="SAM" id="Phobius"/>
    </source>
</evidence>
<comment type="similarity">
    <text evidence="2">Belongs to the ABC-4 integral membrane protein family. LolC/E subfamily.</text>
</comment>
<dbReference type="RefSeq" id="WP_136629413.1">
    <property type="nucleotide sequence ID" value="NZ_BGZI01000007.1"/>
</dbReference>
<evidence type="ECO:0000256" key="6">
    <source>
        <dbReference type="ARBA" id="ARBA00023136"/>
    </source>
</evidence>
<dbReference type="GO" id="GO:0044874">
    <property type="term" value="P:lipoprotein localization to outer membrane"/>
    <property type="evidence" value="ECO:0007669"/>
    <property type="project" value="TreeGrafter"/>
</dbReference>
<organism evidence="10 11">
    <name type="scientific">Marinobacter salsuginis</name>
    <dbReference type="NCBI Taxonomy" id="418719"/>
    <lineage>
        <taxon>Bacteria</taxon>
        <taxon>Pseudomonadati</taxon>
        <taxon>Pseudomonadota</taxon>
        <taxon>Gammaproteobacteria</taxon>
        <taxon>Pseudomonadales</taxon>
        <taxon>Marinobacteraceae</taxon>
        <taxon>Marinobacter</taxon>
    </lineage>
</organism>
<feature type="domain" description="MacB-like periplasmic core" evidence="9">
    <location>
        <begin position="445"/>
        <end position="664"/>
    </location>
</feature>
<feature type="transmembrane region" description="Helical" evidence="7">
    <location>
        <begin position="446"/>
        <end position="466"/>
    </location>
</feature>
<evidence type="ECO:0000313" key="11">
    <source>
        <dbReference type="Proteomes" id="UP000387223"/>
    </source>
</evidence>
<reference evidence="10 11" key="1">
    <citation type="journal article" date="2019" name="J. Gen. Appl. Microbiol.">
        <title>Aerobic degradation of cis-dichloroethene by the marine bacterium Marinobacter salsuginis strain 5N-3.</title>
        <authorList>
            <person name="Inoue Y."/>
            <person name="Fukunaga Y."/>
            <person name="Katsumata H."/>
            <person name="Ohji S."/>
            <person name="Hosoyama A."/>
            <person name="Mori K."/>
            <person name="Ando K."/>
        </authorList>
    </citation>
    <scope>NUCLEOTIDE SEQUENCE [LARGE SCALE GENOMIC DNA]</scope>
    <source>
        <strain evidence="10 11">NBRC 109114</strain>
    </source>
</reference>
<dbReference type="PANTHER" id="PTHR30489">
    <property type="entry name" value="LIPOPROTEIN-RELEASING SYSTEM TRANSMEMBRANE PROTEIN LOLE"/>
    <property type="match status" value="1"/>
</dbReference>
<dbReference type="InterPro" id="IPR003838">
    <property type="entry name" value="ABC3_permease_C"/>
</dbReference>
<evidence type="ECO:0000313" key="10">
    <source>
        <dbReference type="EMBL" id="GBO87878.1"/>
    </source>
</evidence>
<dbReference type="PANTHER" id="PTHR30489:SF0">
    <property type="entry name" value="LIPOPROTEIN-RELEASING SYSTEM TRANSMEMBRANE PROTEIN LOLE"/>
    <property type="match status" value="1"/>
</dbReference>
<evidence type="ECO:0008006" key="12">
    <source>
        <dbReference type="Google" id="ProtNLM"/>
    </source>
</evidence>
<feature type="transmembrane region" description="Helical" evidence="7">
    <location>
        <begin position="373"/>
        <end position="394"/>
    </location>
</feature>
<evidence type="ECO:0000256" key="1">
    <source>
        <dbReference type="ARBA" id="ARBA00004651"/>
    </source>
</evidence>
<feature type="transmembrane region" description="Helical" evidence="7">
    <location>
        <begin position="312"/>
        <end position="340"/>
    </location>
</feature>
<dbReference type="InterPro" id="IPR051447">
    <property type="entry name" value="Lipoprotein-release_system"/>
</dbReference>
<feature type="transmembrane region" description="Helical" evidence="7">
    <location>
        <begin position="695"/>
        <end position="718"/>
    </location>
</feature>